<proteinExistence type="predicted"/>
<accession>A0A6C0IR41</accession>
<dbReference type="EMBL" id="MN740245">
    <property type="protein sequence ID" value="QHT95681.1"/>
    <property type="molecule type" value="Genomic_DNA"/>
</dbReference>
<sequence length="68" mass="7993">MTLYNRINNYLISVYYKVFQNNIITQKKTIHLGRWNINDANKTNIKIDYANEDHCGTCLIAKANEKTK</sequence>
<evidence type="ECO:0000313" key="1">
    <source>
        <dbReference type="EMBL" id="QHT95681.1"/>
    </source>
</evidence>
<reference evidence="1" key="1">
    <citation type="journal article" date="2020" name="Nature">
        <title>Giant virus diversity and host interactions through global metagenomics.</title>
        <authorList>
            <person name="Schulz F."/>
            <person name="Roux S."/>
            <person name="Paez-Espino D."/>
            <person name="Jungbluth S."/>
            <person name="Walsh D.A."/>
            <person name="Denef V.J."/>
            <person name="McMahon K.D."/>
            <person name="Konstantinidis K.T."/>
            <person name="Eloe-Fadrosh E.A."/>
            <person name="Kyrpides N.C."/>
            <person name="Woyke T."/>
        </authorList>
    </citation>
    <scope>NUCLEOTIDE SEQUENCE</scope>
    <source>
        <strain evidence="1">GVMAG-M-3300024301-20</strain>
    </source>
</reference>
<organism evidence="1">
    <name type="scientific">viral metagenome</name>
    <dbReference type="NCBI Taxonomy" id="1070528"/>
    <lineage>
        <taxon>unclassified sequences</taxon>
        <taxon>metagenomes</taxon>
        <taxon>organismal metagenomes</taxon>
    </lineage>
</organism>
<protein>
    <submittedName>
        <fullName evidence="1">Uncharacterized protein</fullName>
    </submittedName>
</protein>
<name>A0A6C0IR41_9ZZZZ</name>
<dbReference type="AlphaFoldDB" id="A0A6C0IR41"/>